<accession>A0A8C9FXL0</accession>
<dbReference type="Proteomes" id="UP000694428">
    <property type="component" value="Unplaced"/>
</dbReference>
<name>A0A8C9FXL0_PAVCR</name>
<keyword evidence="3" id="KW-1185">Reference proteome</keyword>
<dbReference type="SUPFAM" id="SSF50729">
    <property type="entry name" value="PH domain-like"/>
    <property type="match status" value="1"/>
</dbReference>
<dbReference type="Gene3D" id="2.30.29.30">
    <property type="entry name" value="Pleckstrin-homology domain (PH domain)/Phosphotyrosine-binding domain (PTB)"/>
    <property type="match status" value="1"/>
</dbReference>
<proteinExistence type="predicted"/>
<dbReference type="InterPro" id="IPR011993">
    <property type="entry name" value="PH-like_dom_sf"/>
</dbReference>
<feature type="domain" description="PH" evidence="1">
    <location>
        <begin position="5"/>
        <end position="71"/>
    </location>
</feature>
<dbReference type="InterPro" id="IPR001849">
    <property type="entry name" value="PH_domain"/>
</dbReference>
<dbReference type="Pfam" id="PF00169">
    <property type="entry name" value="PH"/>
    <property type="match status" value="1"/>
</dbReference>
<organism evidence="2 3">
    <name type="scientific">Pavo cristatus</name>
    <name type="common">Indian peafowl</name>
    <name type="synonym">Blue peafowl</name>
    <dbReference type="NCBI Taxonomy" id="9049"/>
    <lineage>
        <taxon>Eukaryota</taxon>
        <taxon>Metazoa</taxon>
        <taxon>Chordata</taxon>
        <taxon>Craniata</taxon>
        <taxon>Vertebrata</taxon>
        <taxon>Euteleostomi</taxon>
        <taxon>Archelosauria</taxon>
        <taxon>Archosauria</taxon>
        <taxon>Dinosauria</taxon>
        <taxon>Saurischia</taxon>
        <taxon>Theropoda</taxon>
        <taxon>Coelurosauria</taxon>
        <taxon>Aves</taxon>
        <taxon>Neognathae</taxon>
        <taxon>Galloanserae</taxon>
        <taxon>Galliformes</taxon>
        <taxon>Phasianidae</taxon>
        <taxon>Phasianinae</taxon>
        <taxon>Pavo</taxon>
    </lineage>
</organism>
<protein>
    <recommendedName>
        <fullName evidence="1">PH domain-containing protein</fullName>
    </recommendedName>
</protein>
<evidence type="ECO:0000313" key="2">
    <source>
        <dbReference type="Ensembl" id="ENSPSTP00000019383.1"/>
    </source>
</evidence>
<evidence type="ECO:0000313" key="3">
    <source>
        <dbReference type="Proteomes" id="UP000694428"/>
    </source>
</evidence>
<sequence length="97" mass="11057">MASVILESIFLKRSQQKKKTSPLNFKKRLFLLTESKLSYYEYDFERGRRGSKKGSVDIEKITCVETVVPENNPPPERQVPVSVPAAVPCAVAGRRWM</sequence>
<dbReference type="Ensembl" id="ENSPSTT00000020310.1">
    <property type="protein sequence ID" value="ENSPSTP00000019383.1"/>
    <property type="gene ID" value="ENSPSTG00000014002.1"/>
</dbReference>
<reference evidence="2" key="1">
    <citation type="submission" date="2025-08" db="UniProtKB">
        <authorList>
            <consortium name="Ensembl"/>
        </authorList>
    </citation>
    <scope>IDENTIFICATION</scope>
</reference>
<dbReference type="AlphaFoldDB" id="A0A8C9FXL0"/>
<evidence type="ECO:0000259" key="1">
    <source>
        <dbReference type="Pfam" id="PF00169"/>
    </source>
</evidence>
<reference evidence="2" key="2">
    <citation type="submission" date="2025-09" db="UniProtKB">
        <authorList>
            <consortium name="Ensembl"/>
        </authorList>
    </citation>
    <scope>IDENTIFICATION</scope>
</reference>